<keyword evidence="2" id="KW-0645">Protease</keyword>
<evidence type="ECO:0000256" key="5">
    <source>
        <dbReference type="SAM" id="MobiDB-lite"/>
    </source>
</evidence>
<dbReference type="PANTHER" id="PTHR47359">
    <property type="entry name" value="PEPTIDOGLYCAN DL-ENDOPEPTIDASE CWLO"/>
    <property type="match status" value="1"/>
</dbReference>
<dbReference type="InterPro" id="IPR051794">
    <property type="entry name" value="PG_Endopeptidase_C40"/>
</dbReference>
<evidence type="ECO:0000259" key="6">
    <source>
        <dbReference type="PROSITE" id="PS51935"/>
    </source>
</evidence>
<evidence type="ECO:0000256" key="3">
    <source>
        <dbReference type="ARBA" id="ARBA00022801"/>
    </source>
</evidence>
<evidence type="ECO:0000256" key="2">
    <source>
        <dbReference type="ARBA" id="ARBA00022670"/>
    </source>
</evidence>
<evidence type="ECO:0000313" key="8">
    <source>
        <dbReference type="EMBL" id="CAB5049423.1"/>
    </source>
</evidence>
<comment type="similarity">
    <text evidence="1">Belongs to the peptidase C40 family.</text>
</comment>
<name>A0A6J6B200_9ZZZZ</name>
<sequence length="242" mass="25937">MRSPLTPNNQPPCESPSTGSTAGRRLRRVVVVILSLASTLVPLTAGVAHAAPVVAQQKASLPQFDRVAWTALMALEEISNGVTRVDRPPVLSAKYVALRSQVATLVAMRLSISVSGLNEAWARADTEHQIAVLAAVSQLGVPYRRFAMQPGVALDCSGLTTFAWGEAGFLIQRNSTQQMRSAEPRNILTAQAGDLVRYPGHIMMWLGSGLGVIHSPEPGRSVELKVLGSYSLRRSTFGDPSE</sequence>
<dbReference type="EMBL" id="CAEZSL010000006">
    <property type="protein sequence ID" value="CAB4532674.1"/>
    <property type="molecule type" value="Genomic_DNA"/>
</dbReference>
<keyword evidence="3" id="KW-0378">Hydrolase</keyword>
<organism evidence="7">
    <name type="scientific">freshwater metagenome</name>
    <dbReference type="NCBI Taxonomy" id="449393"/>
    <lineage>
        <taxon>unclassified sequences</taxon>
        <taxon>metagenomes</taxon>
        <taxon>ecological metagenomes</taxon>
    </lineage>
</organism>
<dbReference type="Pfam" id="PF00877">
    <property type="entry name" value="NLPC_P60"/>
    <property type="match status" value="1"/>
</dbReference>
<dbReference type="EMBL" id="CAFBQJ010000109">
    <property type="protein sequence ID" value="CAB5049423.1"/>
    <property type="molecule type" value="Genomic_DNA"/>
</dbReference>
<dbReference type="GO" id="GO:0008234">
    <property type="term" value="F:cysteine-type peptidase activity"/>
    <property type="evidence" value="ECO:0007669"/>
    <property type="project" value="UniProtKB-KW"/>
</dbReference>
<dbReference type="AlphaFoldDB" id="A0A6J6B200"/>
<dbReference type="GO" id="GO:0006508">
    <property type="term" value="P:proteolysis"/>
    <property type="evidence" value="ECO:0007669"/>
    <property type="project" value="UniProtKB-KW"/>
</dbReference>
<accession>A0A6J6B200</accession>
<proteinExistence type="inferred from homology"/>
<dbReference type="InterPro" id="IPR000064">
    <property type="entry name" value="NLP_P60_dom"/>
</dbReference>
<gene>
    <name evidence="7" type="ORF">UFOPK1421_00090</name>
    <name evidence="8" type="ORF">UFOPK4275_00704</name>
</gene>
<evidence type="ECO:0000256" key="4">
    <source>
        <dbReference type="ARBA" id="ARBA00022807"/>
    </source>
</evidence>
<dbReference type="InterPro" id="IPR038765">
    <property type="entry name" value="Papain-like_cys_pep_sf"/>
</dbReference>
<evidence type="ECO:0000256" key="1">
    <source>
        <dbReference type="ARBA" id="ARBA00007074"/>
    </source>
</evidence>
<protein>
    <submittedName>
        <fullName evidence="7">Unannotated protein</fullName>
    </submittedName>
</protein>
<dbReference type="SUPFAM" id="SSF54001">
    <property type="entry name" value="Cysteine proteinases"/>
    <property type="match status" value="1"/>
</dbReference>
<dbReference type="PROSITE" id="PS51935">
    <property type="entry name" value="NLPC_P60"/>
    <property type="match status" value="1"/>
</dbReference>
<dbReference type="Gene3D" id="3.90.1720.10">
    <property type="entry name" value="endopeptidase domain like (from Nostoc punctiforme)"/>
    <property type="match status" value="1"/>
</dbReference>
<reference evidence="7" key="1">
    <citation type="submission" date="2020-05" db="EMBL/GenBank/DDBJ databases">
        <authorList>
            <person name="Chiriac C."/>
            <person name="Salcher M."/>
            <person name="Ghai R."/>
            <person name="Kavagutti S V."/>
        </authorList>
    </citation>
    <scope>NUCLEOTIDE SEQUENCE</scope>
</reference>
<feature type="region of interest" description="Disordered" evidence="5">
    <location>
        <begin position="1"/>
        <end position="21"/>
    </location>
</feature>
<evidence type="ECO:0000313" key="7">
    <source>
        <dbReference type="EMBL" id="CAB4532674.1"/>
    </source>
</evidence>
<keyword evidence="4" id="KW-0788">Thiol protease</keyword>
<dbReference type="PANTHER" id="PTHR47359:SF3">
    <property type="entry name" value="NLP_P60 DOMAIN-CONTAINING PROTEIN-RELATED"/>
    <property type="match status" value="1"/>
</dbReference>
<feature type="domain" description="NlpC/P60" evidence="6">
    <location>
        <begin position="125"/>
        <end position="242"/>
    </location>
</feature>